<dbReference type="AlphaFoldDB" id="A0A9P6L297"/>
<comment type="caution">
    <text evidence="1">The sequence shown here is derived from an EMBL/GenBank/DDBJ whole genome shotgun (WGS) entry which is preliminary data.</text>
</comment>
<accession>A0A9P6L297</accession>
<evidence type="ECO:0000313" key="2">
    <source>
        <dbReference type="Proteomes" id="UP000736335"/>
    </source>
</evidence>
<sequence>MRRRRATAARRSRWVTSSPFASGAQSKRSYCQLSNRGGPCFFGPLVWVKYCLMEVHRQVDTRCSSNWVNQAPPWPRRPSSIFSLVISSFSLLFSSLSCNSPRRDLSNCSPKFFTATSLSLLTSSIRASFSLFNSSIRSSFSLLISSIRASFSPLISSIRASLSFTSSASHLCGGGWGTGNGRRSRSCMIQRRPAVKAGHSGDGCAMPFRLVKTRDVHATSAHLRQFWKRGRESSSFPKIFLSVASGPRHSPHILHCPRGTWFVVTGDNRISIATERSLEMA</sequence>
<dbReference type="Proteomes" id="UP000736335">
    <property type="component" value="Unassembled WGS sequence"/>
</dbReference>
<reference evidence="1" key="2">
    <citation type="submission" date="2020-11" db="EMBL/GenBank/DDBJ databases">
        <authorList>
            <consortium name="DOE Joint Genome Institute"/>
            <person name="Kuo A."/>
            <person name="Miyauchi S."/>
            <person name="Kiss E."/>
            <person name="Drula E."/>
            <person name="Kohler A."/>
            <person name="Sanchez-Garcia M."/>
            <person name="Andreopoulos B."/>
            <person name="Barry K.W."/>
            <person name="Bonito G."/>
            <person name="Buee M."/>
            <person name="Carver A."/>
            <person name="Chen C."/>
            <person name="Cichocki N."/>
            <person name="Clum A."/>
            <person name="Culley D."/>
            <person name="Crous P.W."/>
            <person name="Fauchery L."/>
            <person name="Girlanda M."/>
            <person name="Hayes R."/>
            <person name="Keri Z."/>
            <person name="Labutti K."/>
            <person name="Lipzen A."/>
            <person name="Lombard V."/>
            <person name="Magnuson J."/>
            <person name="Maillard F."/>
            <person name="Morin E."/>
            <person name="Murat C."/>
            <person name="Nolan M."/>
            <person name="Ohm R."/>
            <person name="Pangilinan J."/>
            <person name="Pereira M."/>
            <person name="Perotto S."/>
            <person name="Peter M."/>
            <person name="Riley R."/>
            <person name="Sitrit Y."/>
            <person name="Stielow B."/>
            <person name="Szollosi G."/>
            <person name="Zifcakova L."/>
            <person name="Stursova M."/>
            <person name="Spatafora J.W."/>
            <person name="Tedersoo L."/>
            <person name="Vaario L.-M."/>
            <person name="Yamada A."/>
            <person name="Yan M."/>
            <person name="Wang P."/>
            <person name="Xu J."/>
            <person name="Bruns T."/>
            <person name="Baldrian P."/>
            <person name="Vilgalys R."/>
            <person name="Henrissat B."/>
            <person name="Grigoriev I.V."/>
            <person name="Hibbett D."/>
            <person name="Nagy L.G."/>
            <person name="Martin F.M."/>
        </authorList>
    </citation>
    <scope>NUCLEOTIDE SEQUENCE</scope>
    <source>
        <strain evidence="1">UH-Tt-Lm1</strain>
    </source>
</reference>
<dbReference type="EMBL" id="WIUZ02000019">
    <property type="protein sequence ID" value="KAF9779501.1"/>
    <property type="molecule type" value="Genomic_DNA"/>
</dbReference>
<proteinExistence type="predicted"/>
<protein>
    <submittedName>
        <fullName evidence="1">Uncharacterized protein</fullName>
    </submittedName>
</protein>
<evidence type="ECO:0000313" key="1">
    <source>
        <dbReference type="EMBL" id="KAF9779501.1"/>
    </source>
</evidence>
<reference evidence="1" key="1">
    <citation type="journal article" date="2020" name="Nat. Commun.">
        <title>Large-scale genome sequencing of mycorrhizal fungi provides insights into the early evolution of symbiotic traits.</title>
        <authorList>
            <person name="Miyauchi S."/>
            <person name="Kiss E."/>
            <person name="Kuo A."/>
            <person name="Drula E."/>
            <person name="Kohler A."/>
            <person name="Sanchez-Garcia M."/>
            <person name="Morin E."/>
            <person name="Andreopoulos B."/>
            <person name="Barry K.W."/>
            <person name="Bonito G."/>
            <person name="Buee M."/>
            <person name="Carver A."/>
            <person name="Chen C."/>
            <person name="Cichocki N."/>
            <person name="Clum A."/>
            <person name="Culley D."/>
            <person name="Crous P.W."/>
            <person name="Fauchery L."/>
            <person name="Girlanda M."/>
            <person name="Hayes R.D."/>
            <person name="Keri Z."/>
            <person name="LaButti K."/>
            <person name="Lipzen A."/>
            <person name="Lombard V."/>
            <person name="Magnuson J."/>
            <person name="Maillard F."/>
            <person name="Murat C."/>
            <person name="Nolan M."/>
            <person name="Ohm R.A."/>
            <person name="Pangilinan J."/>
            <person name="Pereira M.F."/>
            <person name="Perotto S."/>
            <person name="Peter M."/>
            <person name="Pfister S."/>
            <person name="Riley R."/>
            <person name="Sitrit Y."/>
            <person name="Stielow J.B."/>
            <person name="Szollosi G."/>
            <person name="Zifcakova L."/>
            <person name="Stursova M."/>
            <person name="Spatafora J.W."/>
            <person name="Tedersoo L."/>
            <person name="Vaario L.M."/>
            <person name="Yamada A."/>
            <person name="Yan M."/>
            <person name="Wang P."/>
            <person name="Xu J."/>
            <person name="Bruns T."/>
            <person name="Baldrian P."/>
            <person name="Vilgalys R."/>
            <person name="Dunand C."/>
            <person name="Henrissat B."/>
            <person name="Grigoriev I.V."/>
            <person name="Hibbett D."/>
            <person name="Nagy L.G."/>
            <person name="Martin F.M."/>
        </authorList>
    </citation>
    <scope>NUCLEOTIDE SEQUENCE</scope>
    <source>
        <strain evidence="1">UH-Tt-Lm1</strain>
    </source>
</reference>
<keyword evidence="2" id="KW-1185">Reference proteome</keyword>
<gene>
    <name evidence="1" type="ORF">BJ322DRAFT_358226</name>
</gene>
<name>A0A9P6L297_9AGAM</name>
<organism evidence="1 2">
    <name type="scientific">Thelephora terrestris</name>
    <dbReference type="NCBI Taxonomy" id="56493"/>
    <lineage>
        <taxon>Eukaryota</taxon>
        <taxon>Fungi</taxon>
        <taxon>Dikarya</taxon>
        <taxon>Basidiomycota</taxon>
        <taxon>Agaricomycotina</taxon>
        <taxon>Agaricomycetes</taxon>
        <taxon>Thelephorales</taxon>
        <taxon>Thelephoraceae</taxon>
        <taxon>Thelephora</taxon>
    </lineage>
</organism>